<evidence type="ECO:0000256" key="1">
    <source>
        <dbReference type="SAM" id="MobiDB-lite"/>
    </source>
</evidence>
<feature type="region of interest" description="Disordered" evidence="1">
    <location>
        <begin position="1"/>
        <end position="28"/>
    </location>
</feature>
<dbReference type="EMBL" id="JACTNZ010000004">
    <property type="protein sequence ID" value="KAG5552305.1"/>
    <property type="molecule type" value="Genomic_DNA"/>
</dbReference>
<protein>
    <submittedName>
        <fullName evidence="2">Uncharacterized protein</fullName>
    </submittedName>
</protein>
<dbReference type="AlphaFoldDB" id="A0AAV6KJ02"/>
<reference evidence="2" key="1">
    <citation type="submission" date="2020-08" db="EMBL/GenBank/DDBJ databases">
        <title>Plant Genome Project.</title>
        <authorList>
            <person name="Zhang R.-G."/>
        </authorList>
    </citation>
    <scope>NUCLEOTIDE SEQUENCE</scope>
    <source>
        <strain evidence="2">WSP0</strain>
        <tissue evidence="2">Leaf</tissue>
    </source>
</reference>
<feature type="region of interest" description="Disordered" evidence="1">
    <location>
        <begin position="66"/>
        <end position="96"/>
    </location>
</feature>
<keyword evidence="3" id="KW-1185">Reference proteome</keyword>
<comment type="caution">
    <text evidence="2">The sequence shown here is derived from an EMBL/GenBank/DDBJ whole genome shotgun (WGS) entry which is preliminary data.</text>
</comment>
<evidence type="ECO:0000313" key="3">
    <source>
        <dbReference type="Proteomes" id="UP000823749"/>
    </source>
</evidence>
<evidence type="ECO:0000313" key="2">
    <source>
        <dbReference type="EMBL" id="KAG5552305.1"/>
    </source>
</evidence>
<proteinExistence type="predicted"/>
<sequence length="140" mass="16196">MAKEKQQGTVADKGRKKITTTGKGKKNSCPAVQVLRERNTGVVICDEHDINLMRLRAVPNNNVPSKAALAQRARRDWKRNEKLYSASPRERGQQLRRERERFIQPLEPIYFPLLTPCRRPYSCFEQRTNQPNVNPSAPKR</sequence>
<feature type="compositionally biased region" description="Basic residues" evidence="1">
    <location>
        <begin position="14"/>
        <end position="26"/>
    </location>
</feature>
<dbReference type="Proteomes" id="UP000823749">
    <property type="component" value="Chromosome 4"/>
</dbReference>
<gene>
    <name evidence="2" type="ORF">RHGRI_010399</name>
</gene>
<accession>A0AAV6KJ02</accession>
<feature type="compositionally biased region" description="Basic and acidic residues" evidence="1">
    <location>
        <begin position="78"/>
        <end position="96"/>
    </location>
</feature>
<name>A0AAV6KJ02_9ERIC</name>
<organism evidence="2 3">
    <name type="scientific">Rhododendron griersonianum</name>
    <dbReference type="NCBI Taxonomy" id="479676"/>
    <lineage>
        <taxon>Eukaryota</taxon>
        <taxon>Viridiplantae</taxon>
        <taxon>Streptophyta</taxon>
        <taxon>Embryophyta</taxon>
        <taxon>Tracheophyta</taxon>
        <taxon>Spermatophyta</taxon>
        <taxon>Magnoliopsida</taxon>
        <taxon>eudicotyledons</taxon>
        <taxon>Gunneridae</taxon>
        <taxon>Pentapetalae</taxon>
        <taxon>asterids</taxon>
        <taxon>Ericales</taxon>
        <taxon>Ericaceae</taxon>
        <taxon>Ericoideae</taxon>
        <taxon>Rhodoreae</taxon>
        <taxon>Rhododendron</taxon>
    </lineage>
</organism>